<feature type="compositionally biased region" description="Basic and acidic residues" evidence="10">
    <location>
        <begin position="336"/>
        <end position="394"/>
    </location>
</feature>
<feature type="region of interest" description="Disordered" evidence="10">
    <location>
        <begin position="1"/>
        <end position="105"/>
    </location>
</feature>
<dbReference type="Proteomes" id="UP001219518">
    <property type="component" value="Unassembled WGS sequence"/>
</dbReference>
<comment type="subunit">
    <text evidence="8">Component of the translation initiation factor 2B (eIF2B) complex which is a heterodecamer of two sets of five different subunits: alpha, beta, gamma, delta and epsilon. Subunits alpha, beta and delta comprise a regulatory subcomplex and subunits epsilon and gamma comprise a catalytic subcomplex. Within the complex, the hexameric regulatory complex resides at the center, with the two heterodimeric catalytic subcomplexes bound on opposite sides.</text>
</comment>
<feature type="compositionally biased region" description="Basic and acidic residues" evidence="10">
    <location>
        <begin position="274"/>
        <end position="285"/>
    </location>
</feature>
<evidence type="ECO:0000256" key="6">
    <source>
        <dbReference type="ARBA" id="ARBA00044147"/>
    </source>
</evidence>
<gene>
    <name evidence="11" type="ORF">KUF71_013862</name>
</gene>
<feature type="compositionally biased region" description="Polar residues" evidence="10">
    <location>
        <begin position="21"/>
        <end position="37"/>
    </location>
</feature>
<evidence type="ECO:0000256" key="10">
    <source>
        <dbReference type="SAM" id="MobiDB-lite"/>
    </source>
</evidence>
<feature type="compositionally biased region" description="Low complexity" evidence="10">
    <location>
        <begin position="48"/>
        <end position="60"/>
    </location>
</feature>
<evidence type="ECO:0000313" key="12">
    <source>
        <dbReference type="Proteomes" id="UP001219518"/>
    </source>
</evidence>
<comment type="caution">
    <text evidence="11">The sequence shown here is derived from an EMBL/GenBank/DDBJ whole genome shotgun (WGS) entry which is preliminary data.</text>
</comment>
<evidence type="ECO:0000256" key="1">
    <source>
        <dbReference type="ARBA" id="ARBA00004514"/>
    </source>
</evidence>
<evidence type="ECO:0000256" key="8">
    <source>
        <dbReference type="ARBA" id="ARBA00046432"/>
    </source>
</evidence>
<evidence type="ECO:0000256" key="2">
    <source>
        <dbReference type="ARBA" id="ARBA00007251"/>
    </source>
</evidence>
<feature type="compositionally biased region" description="Basic residues" evidence="10">
    <location>
        <begin position="11"/>
        <end position="20"/>
    </location>
</feature>
<comment type="similarity">
    <text evidence="2 9">Belongs to the eIF-2B alpha/beta/delta subunits family.</text>
</comment>
<dbReference type="AlphaFoldDB" id="A0AAE1HQS8"/>
<dbReference type="SUPFAM" id="SSF100950">
    <property type="entry name" value="NagB/RpiA/CoA transferase-like"/>
    <property type="match status" value="1"/>
</dbReference>
<dbReference type="GO" id="GO:0003743">
    <property type="term" value="F:translation initiation factor activity"/>
    <property type="evidence" value="ECO:0007669"/>
    <property type="project" value="UniProtKB-KW"/>
</dbReference>
<dbReference type="InterPro" id="IPR000649">
    <property type="entry name" value="IF-2B-related"/>
</dbReference>
<reference evidence="11" key="2">
    <citation type="journal article" date="2023" name="BMC Genomics">
        <title>Pest status, molecular evolution, and epigenetic factors derived from the genome assembly of Frankliniella fusca, a thysanopteran phytovirus vector.</title>
        <authorList>
            <person name="Catto M.A."/>
            <person name="Labadie P.E."/>
            <person name="Jacobson A.L."/>
            <person name="Kennedy G.G."/>
            <person name="Srinivasan R."/>
            <person name="Hunt B.G."/>
        </authorList>
    </citation>
    <scope>NUCLEOTIDE SEQUENCE</scope>
    <source>
        <strain evidence="11">PL_HMW_Pooled</strain>
    </source>
</reference>
<feature type="compositionally biased region" description="Basic residues" evidence="10">
    <location>
        <begin position="76"/>
        <end position="85"/>
    </location>
</feature>
<dbReference type="EMBL" id="JAHWGI010001240">
    <property type="protein sequence ID" value="KAK3925613.1"/>
    <property type="molecule type" value="Genomic_DNA"/>
</dbReference>
<evidence type="ECO:0000256" key="7">
    <source>
        <dbReference type="ARBA" id="ARBA00044356"/>
    </source>
</evidence>
<feature type="region of interest" description="Disordered" evidence="10">
    <location>
        <begin position="336"/>
        <end position="445"/>
    </location>
</feature>
<evidence type="ECO:0000256" key="5">
    <source>
        <dbReference type="ARBA" id="ARBA00022917"/>
    </source>
</evidence>
<organism evidence="11 12">
    <name type="scientific">Frankliniella fusca</name>
    <dbReference type="NCBI Taxonomy" id="407009"/>
    <lineage>
        <taxon>Eukaryota</taxon>
        <taxon>Metazoa</taxon>
        <taxon>Ecdysozoa</taxon>
        <taxon>Arthropoda</taxon>
        <taxon>Hexapoda</taxon>
        <taxon>Insecta</taxon>
        <taxon>Pterygota</taxon>
        <taxon>Neoptera</taxon>
        <taxon>Paraneoptera</taxon>
        <taxon>Thysanoptera</taxon>
        <taxon>Terebrantia</taxon>
        <taxon>Thripoidea</taxon>
        <taxon>Thripidae</taxon>
        <taxon>Frankliniella</taxon>
    </lineage>
</organism>
<dbReference type="InterPro" id="IPR037171">
    <property type="entry name" value="NagB/RpiA_transferase-like"/>
</dbReference>
<dbReference type="Pfam" id="PF01008">
    <property type="entry name" value="IF-2B"/>
    <property type="match status" value="2"/>
</dbReference>
<feature type="region of interest" description="Disordered" evidence="10">
    <location>
        <begin position="136"/>
        <end position="158"/>
    </location>
</feature>
<evidence type="ECO:0000313" key="11">
    <source>
        <dbReference type="EMBL" id="KAK3925613.1"/>
    </source>
</evidence>
<comment type="subcellular location">
    <subcellularLocation>
        <location evidence="1">Cytoplasm</location>
        <location evidence="1">Cytosol</location>
    </subcellularLocation>
</comment>
<sequence length="833" mass="92209">MDSHQACLSSKRSKKKKKQHLLSTSTESPASLSNNSVFAEAESELKSPQESQPVSSVESVTSIRSKVEETKEGSSKRKRTRKKRDRIQSINGQTPNPPKLISQTDSIVDISESLIPAVQEAIRLLKASEEQMSCSESGALSNANNLQSTKKASKGKSSSLTSAGELVSVLSSEASSGSCLQSTTTPFVNVLDYFDPSSHSNSSVFNLKDLELLKSARSIGPIYSRSSFSSSATVTSSSLSSQLTSERICSSHLYGGTPHFSASEIFQSTNTMQSDRKSSSTKHDTAAQSRKSVHTNQKRGKDEPDFARANILPGTDVQSNQFDIPKKIPVKVESDQKRIETKKIPEKIESNQKKTETKKEGEIKEKEGSDKNDSNQKSKAQLRAERREKQEAQRAAKQQQQLEKLKSQQDAHKQTEKSVKLPEKSQSKDSKAKEQGKVSLTQKSSLDAKAERRVKLFSHLYHNSFKNISQTIGVSHPQYHMSIVRLGVQYSNRVILGSNARCLALLYTLKDLIADYETPPQKEFSRGLEAYLQPNMDFLQQCRPHSVSMVNALRYIKWQLTQLSIEATDAEARQHILEAIDQYISDQIGKAAEAIGEVVKDKIDNNDIILVYACSSLVLSALKIALDTKRKFHVIVVDSLPWLEGREMLRRLVSMGVQCSYVHLSAASFVMRQVGCETVPFISDSLSIHKCNICPISINQVSKVLLGAHALLANGYVMSRAGTSQVALLAHAYNVPVLVCCETYKFSERVQTDSIVYNELADPDELIGSRRAGERETESERPLANWRDIPSLSLLNLVYDVTPPDLVTAVVTERAILPCTSVPVILRIKPTEC</sequence>
<dbReference type="PANTHER" id="PTHR10233:SF14">
    <property type="entry name" value="TRANSLATION INITIATION FACTOR EIF-2B SUBUNIT DELTA"/>
    <property type="match status" value="1"/>
</dbReference>
<dbReference type="Gene3D" id="3.40.50.10470">
    <property type="entry name" value="Translation initiation factor eif-2b, domain 2"/>
    <property type="match status" value="1"/>
</dbReference>
<dbReference type="GO" id="GO:0005829">
    <property type="term" value="C:cytosol"/>
    <property type="evidence" value="ECO:0007669"/>
    <property type="project" value="UniProtKB-SubCell"/>
</dbReference>
<name>A0AAE1HQS8_9NEOP</name>
<evidence type="ECO:0000256" key="9">
    <source>
        <dbReference type="RuleBase" id="RU003814"/>
    </source>
</evidence>
<feature type="region of interest" description="Disordered" evidence="10">
    <location>
        <begin position="269"/>
        <end position="323"/>
    </location>
</feature>
<dbReference type="PANTHER" id="PTHR10233">
    <property type="entry name" value="TRANSLATION INITIATION FACTOR EIF-2B"/>
    <property type="match status" value="1"/>
</dbReference>
<accession>A0AAE1HQS8</accession>
<protein>
    <recommendedName>
        <fullName evidence="6">Translation initiation factor eIF2B subunit delta</fullName>
    </recommendedName>
    <alternativeName>
        <fullName evidence="7">eIF2B GDP-GTP exchange factor subunit delta</fullName>
    </alternativeName>
</protein>
<feature type="compositionally biased region" description="Basic and acidic residues" evidence="10">
    <location>
        <begin position="65"/>
        <end position="75"/>
    </location>
</feature>
<evidence type="ECO:0000256" key="3">
    <source>
        <dbReference type="ARBA" id="ARBA00022490"/>
    </source>
</evidence>
<reference evidence="11" key="1">
    <citation type="submission" date="2021-07" db="EMBL/GenBank/DDBJ databases">
        <authorList>
            <person name="Catto M.A."/>
            <person name="Jacobson A."/>
            <person name="Kennedy G."/>
            <person name="Labadie P."/>
            <person name="Hunt B.G."/>
            <person name="Srinivasan R."/>
        </authorList>
    </citation>
    <scope>NUCLEOTIDE SEQUENCE</scope>
    <source>
        <strain evidence="11">PL_HMW_Pooled</strain>
        <tissue evidence="11">Head</tissue>
    </source>
</reference>
<keyword evidence="5" id="KW-0648">Protein biosynthesis</keyword>
<feature type="compositionally biased region" description="Basic and acidic residues" evidence="10">
    <location>
        <begin position="403"/>
        <end position="436"/>
    </location>
</feature>
<keyword evidence="4 11" id="KW-0396">Initiation factor</keyword>
<dbReference type="InterPro" id="IPR042529">
    <property type="entry name" value="IF_2B-like_C"/>
</dbReference>
<evidence type="ECO:0000256" key="4">
    <source>
        <dbReference type="ARBA" id="ARBA00022540"/>
    </source>
</evidence>
<feature type="compositionally biased region" description="Polar residues" evidence="10">
    <location>
        <begin position="136"/>
        <end position="147"/>
    </location>
</feature>
<keyword evidence="3" id="KW-0963">Cytoplasm</keyword>
<proteinExistence type="inferred from homology"/>
<keyword evidence="12" id="KW-1185">Reference proteome</keyword>